<feature type="transmembrane region" description="Helical" evidence="1">
    <location>
        <begin position="82"/>
        <end position="101"/>
    </location>
</feature>
<accession>A0A4R1APS9</accession>
<keyword evidence="1" id="KW-0472">Membrane</keyword>
<evidence type="ECO:0000313" key="2">
    <source>
        <dbReference type="EMBL" id="TCJ01826.1"/>
    </source>
</evidence>
<evidence type="ECO:0000313" key="3">
    <source>
        <dbReference type="Proteomes" id="UP000293846"/>
    </source>
</evidence>
<comment type="caution">
    <text evidence="2">The sequence shown here is derived from an EMBL/GenBank/DDBJ whole genome shotgun (WGS) entry which is preliminary data.</text>
</comment>
<reference evidence="2 3" key="1">
    <citation type="submission" date="2019-03" db="EMBL/GenBank/DDBJ databases">
        <authorList>
            <person name="Jensen L."/>
            <person name="Storgaard J."/>
            <person name="Sulaj E."/>
            <person name="Schramm A."/>
            <person name="Marshall I.P.G."/>
        </authorList>
    </citation>
    <scope>NUCLEOTIDE SEQUENCE [LARGE SCALE GENOMIC DNA]</scope>
    <source>
        <strain evidence="2 3">2017H2G3</strain>
    </source>
</reference>
<organism evidence="2 3">
    <name type="scientific">Cytobacillus praedii</name>
    <dbReference type="NCBI Taxonomy" id="1742358"/>
    <lineage>
        <taxon>Bacteria</taxon>
        <taxon>Bacillati</taxon>
        <taxon>Bacillota</taxon>
        <taxon>Bacilli</taxon>
        <taxon>Bacillales</taxon>
        <taxon>Bacillaceae</taxon>
        <taxon>Cytobacillus</taxon>
    </lineage>
</organism>
<dbReference type="EMBL" id="SJTH01000048">
    <property type="protein sequence ID" value="TCJ01826.1"/>
    <property type="molecule type" value="Genomic_DNA"/>
</dbReference>
<evidence type="ECO:0000256" key="1">
    <source>
        <dbReference type="SAM" id="Phobius"/>
    </source>
</evidence>
<protein>
    <submittedName>
        <fullName evidence="2">Uncharacterized protein</fullName>
    </submittedName>
</protein>
<sequence length="102" mass="11763">MITRCNPYVQLKEGENIKQTLNLKLNLYLILTIIPLSVLGYYFAVNVESLFFLYEWLLAAVVLISILYSIKNIGSYRNELRWVAISILVFLIQFSVLGLFLG</sequence>
<proteinExistence type="predicted"/>
<keyword evidence="3" id="KW-1185">Reference proteome</keyword>
<feature type="transmembrane region" description="Helical" evidence="1">
    <location>
        <begin position="25"/>
        <end position="44"/>
    </location>
</feature>
<keyword evidence="1" id="KW-0812">Transmembrane</keyword>
<gene>
    <name evidence="2" type="ORF">E0Y62_22100</name>
</gene>
<dbReference type="Proteomes" id="UP000293846">
    <property type="component" value="Unassembled WGS sequence"/>
</dbReference>
<name>A0A4R1APS9_9BACI</name>
<feature type="non-terminal residue" evidence="2">
    <location>
        <position position="102"/>
    </location>
</feature>
<dbReference type="AlphaFoldDB" id="A0A4R1APS9"/>
<keyword evidence="1" id="KW-1133">Transmembrane helix</keyword>
<feature type="transmembrane region" description="Helical" evidence="1">
    <location>
        <begin position="50"/>
        <end position="70"/>
    </location>
</feature>